<dbReference type="CDD" id="cd18808">
    <property type="entry name" value="SF1_C_Upf1"/>
    <property type="match status" value="1"/>
</dbReference>
<feature type="compositionally biased region" description="Polar residues" evidence="2">
    <location>
        <begin position="1248"/>
        <end position="1262"/>
    </location>
</feature>
<dbReference type="SUPFAM" id="SSF52540">
    <property type="entry name" value="P-loop containing nucleoside triphosphate hydrolases"/>
    <property type="match status" value="1"/>
</dbReference>
<feature type="compositionally biased region" description="Polar residues" evidence="2">
    <location>
        <begin position="1003"/>
        <end position="1012"/>
    </location>
</feature>
<dbReference type="InterPro" id="IPR041677">
    <property type="entry name" value="DNA2/NAM7_AAA_11"/>
</dbReference>
<dbReference type="Gene3D" id="3.40.50.300">
    <property type="entry name" value="P-loop containing nucleotide triphosphate hydrolases"/>
    <property type="match status" value="2"/>
</dbReference>
<keyword evidence="5" id="KW-0547">Nucleotide-binding</keyword>
<feature type="region of interest" description="Disordered" evidence="2">
    <location>
        <begin position="982"/>
        <end position="1063"/>
    </location>
</feature>
<dbReference type="InterPro" id="IPR047187">
    <property type="entry name" value="SF1_C_Upf1"/>
</dbReference>
<dbReference type="Pfam" id="PF13087">
    <property type="entry name" value="AAA_12"/>
    <property type="match status" value="1"/>
</dbReference>
<feature type="compositionally biased region" description="Basic and acidic residues" evidence="2">
    <location>
        <begin position="1167"/>
        <end position="1179"/>
    </location>
</feature>
<name>A0A218V5T0_9PASE</name>
<dbReference type="Proteomes" id="UP000197619">
    <property type="component" value="Unassembled WGS sequence"/>
</dbReference>
<feature type="region of interest" description="Disordered" evidence="2">
    <location>
        <begin position="1611"/>
        <end position="1659"/>
    </location>
</feature>
<feature type="domain" description="DNA2/NAM7 helicase helicase" evidence="3">
    <location>
        <begin position="1940"/>
        <end position="2222"/>
    </location>
</feature>
<evidence type="ECO:0000256" key="2">
    <source>
        <dbReference type="SAM" id="MobiDB-lite"/>
    </source>
</evidence>
<feature type="coiled-coil region" evidence="1">
    <location>
        <begin position="2083"/>
        <end position="2134"/>
    </location>
</feature>
<dbReference type="STRING" id="299123.ENSLSDP00000003204"/>
<feature type="region of interest" description="Disordered" evidence="2">
    <location>
        <begin position="1134"/>
        <end position="1179"/>
    </location>
</feature>
<feature type="compositionally biased region" description="Basic and acidic residues" evidence="2">
    <location>
        <begin position="1142"/>
        <end position="1158"/>
    </location>
</feature>
<dbReference type="InterPro" id="IPR045055">
    <property type="entry name" value="DNA2/NAM7-like"/>
</dbReference>
<evidence type="ECO:0000256" key="1">
    <source>
        <dbReference type="SAM" id="Coils"/>
    </source>
</evidence>
<feature type="region of interest" description="Disordered" evidence="2">
    <location>
        <begin position="2594"/>
        <end position="2669"/>
    </location>
</feature>
<feature type="compositionally biased region" description="Low complexity" evidence="2">
    <location>
        <begin position="2504"/>
        <end position="2528"/>
    </location>
</feature>
<dbReference type="Pfam" id="PF13086">
    <property type="entry name" value="AAA_11"/>
    <property type="match status" value="1"/>
</dbReference>
<dbReference type="FunFam" id="3.40.50.300:FF:000810">
    <property type="entry name" value="probable helicase senataxin"/>
    <property type="match status" value="1"/>
</dbReference>
<feature type="compositionally biased region" description="Polar residues" evidence="2">
    <location>
        <begin position="2651"/>
        <end position="2660"/>
    </location>
</feature>
<evidence type="ECO:0000259" key="3">
    <source>
        <dbReference type="Pfam" id="PF13086"/>
    </source>
</evidence>
<feature type="region of interest" description="Disordered" evidence="2">
    <location>
        <begin position="1214"/>
        <end position="1331"/>
    </location>
</feature>
<dbReference type="PANTHER" id="PTHR10887:SF537">
    <property type="entry name" value="HELICASE SENATAXIN-RELATED"/>
    <property type="match status" value="1"/>
</dbReference>
<feature type="region of interest" description="Disordered" evidence="2">
    <location>
        <begin position="2488"/>
        <end position="2568"/>
    </location>
</feature>
<dbReference type="GO" id="GO:0016604">
    <property type="term" value="C:nuclear body"/>
    <property type="evidence" value="ECO:0007669"/>
    <property type="project" value="TreeGrafter"/>
</dbReference>
<evidence type="ECO:0000313" key="5">
    <source>
        <dbReference type="EMBL" id="OWK61353.1"/>
    </source>
</evidence>
<evidence type="ECO:0000313" key="6">
    <source>
        <dbReference type="Proteomes" id="UP000197619"/>
    </source>
</evidence>
<feature type="region of interest" description="Disordered" evidence="2">
    <location>
        <begin position="1356"/>
        <end position="1379"/>
    </location>
</feature>
<feature type="compositionally biased region" description="Low complexity" evidence="2">
    <location>
        <begin position="2619"/>
        <end position="2637"/>
    </location>
</feature>
<accession>A0A218V5T0</accession>
<dbReference type="GO" id="GO:0004386">
    <property type="term" value="F:helicase activity"/>
    <property type="evidence" value="ECO:0007669"/>
    <property type="project" value="UniProtKB-KW"/>
</dbReference>
<keyword evidence="5" id="KW-0378">Hydrolase</keyword>
<feature type="compositionally biased region" description="Polar residues" evidence="2">
    <location>
        <begin position="1649"/>
        <end position="1659"/>
    </location>
</feature>
<gene>
    <name evidence="5" type="primary">SETX</name>
    <name evidence="5" type="ORF">RLOC_00010343</name>
</gene>
<evidence type="ECO:0000259" key="4">
    <source>
        <dbReference type="Pfam" id="PF13087"/>
    </source>
</evidence>
<comment type="caution">
    <text evidence="5">The sequence shown here is derived from an EMBL/GenBank/DDBJ whole genome shotgun (WGS) entry which is preliminary data.</text>
</comment>
<dbReference type="EMBL" id="MUZQ01000043">
    <property type="protein sequence ID" value="OWK61353.1"/>
    <property type="molecule type" value="Genomic_DNA"/>
</dbReference>
<keyword evidence="5" id="KW-0067">ATP-binding</keyword>
<dbReference type="GO" id="GO:0006369">
    <property type="term" value="P:termination of RNA polymerase II transcription"/>
    <property type="evidence" value="ECO:0007669"/>
    <property type="project" value="TreeGrafter"/>
</dbReference>
<dbReference type="InterPro" id="IPR041679">
    <property type="entry name" value="DNA2/NAM7-like_C"/>
</dbReference>
<dbReference type="GO" id="GO:0001147">
    <property type="term" value="F:transcription termination site sequence-specific DNA binding"/>
    <property type="evidence" value="ECO:0007669"/>
    <property type="project" value="TreeGrafter"/>
</dbReference>
<dbReference type="CDD" id="cd18042">
    <property type="entry name" value="DEXXQc_SETX"/>
    <property type="match status" value="1"/>
</dbReference>
<organism evidence="5 6">
    <name type="scientific">Lonchura striata</name>
    <name type="common">white-rumped munia</name>
    <dbReference type="NCBI Taxonomy" id="40157"/>
    <lineage>
        <taxon>Eukaryota</taxon>
        <taxon>Metazoa</taxon>
        <taxon>Chordata</taxon>
        <taxon>Craniata</taxon>
        <taxon>Vertebrata</taxon>
        <taxon>Euteleostomi</taxon>
        <taxon>Archelosauria</taxon>
        <taxon>Archosauria</taxon>
        <taxon>Dinosauria</taxon>
        <taxon>Saurischia</taxon>
        <taxon>Theropoda</taxon>
        <taxon>Coelurosauria</taxon>
        <taxon>Aves</taxon>
        <taxon>Neognathae</taxon>
        <taxon>Neoaves</taxon>
        <taxon>Telluraves</taxon>
        <taxon>Australaves</taxon>
        <taxon>Passeriformes</taxon>
        <taxon>Passeroidea</taxon>
        <taxon>Estrildidae</taxon>
        <taxon>Estrildinae</taxon>
        <taxon>Lonchura</taxon>
    </lineage>
</organism>
<protein>
    <submittedName>
        <fullName evidence="5">Helicase senataxin</fullName>
    </submittedName>
</protein>
<dbReference type="InterPro" id="IPR027417">
    <property type="entry name" value="P-loop_NTPase"/>
</dbReference>
<feature type="compositionally biased region" description="Polar residues" evidence="2">
    <location>
        <begin position="2559"/>
        <end position="2568"/>
    </location>
</feature>
<proteinExistence type="predicted"/>
<keyword evidence="5" id="KW-0347">Helicase</keyword>
<feature type="compositionally biased region" description="Basic and acidic residues" evidence="2">
    <location>
        <begin position="1016"/>
        <end position="1030"/>
    </location>
</feature>
<feature type="region of interest" description="Disordered" evidence="2">
    <location>
        <begin position="1566"/>
        <end position="1598"/>
    </location>
</feature>
<feature type="domain" description="DNA2/NAM7 helicase-like C-terminal" evidence="4">
    <location>
        <begin position="2230"/>
        <end position="2442"/>
    </location>
</feature>
<reference evidence="5 6" key="1">
    <citation type="submission" date="2017-05" db="EMBL/GenBank/DDBJ databases">
        <title>Genome of assembly of the Bengalese finch, Lonchura striata domestica.</title>
        <authorList>
            <person name="Colquitt B.M."/>
            <person name="Brainard M.S."/>
        </authorList>
    </citation>
    <scope>NUCLEOTIDE SEQUENCE [LARGE SCALE GENOMIC DNA]</scope>
    <source>
        <strain evidence="5">White83orange57</strain>
    </source>
</reference>
<keyword evidence="6" id="KW-1185">Reference proteome</keyword>
<sequence>MSTCRWCTQSGADTTDFLKHYAAQGLSQEDFKGSNDDLCYCLECVVEYHKAREACPGLHEDLWDLETSRLIAHMEKSMNEETGEDELFLVDEHGETPLSGYVGPNFENNLRVPILEILKYPYLLLHEKVSELCVEVLCRMELSQDSFQVFEKYPGIYLFLVHPNEVIRRWAILTARNLGKVDRDDYYDLEEVLTCLFRVIELGLFENPDIYSSSMFEKGKLILLPAHLYDTANYKNYWLGICMLLSVLEEQAMDSLLLGPDKQNDFMQSILHTMEKEAADDSTDPFWPALHCFMVILDQLGSKVWGQLIDPVQAFQTIINSVSYNNEIKNIRSSFKRTKAEPESDYGDDMISCSQIVYNYNTEKPQKDTGWKAAICPEYCPNMYEDMQTLANMLQSDIGRDMRVHHGTFLWFIPFVQSLMDLKDLGVAYIVEVIHYLCSEIKDILIERFQECDKISEFFLLILVSIVELHRSKKCLHLLWISSQEWVEAVVKCATLPSRAFTRCSEKAPGLLAKSSAAGSFQASNSVQHACVQLIRSLLKEGCQINQHTLCKQYLDKLNLLLRGNRAVGWQLSSQETQELQTCLKQVIRSIKGKVLSTSLAGGSSSNSTALSTVSMKHEKNACDDGYKTSGHERRDLYSPFVMSKEGRDCQENLSHRRKNAWEEECGDACRSSTSCTSTDSLLMHIKKEPNNLTAQNFLATKVCGKIQENRSSDLVAGKCNTDDQCFSSNTEHSGFRVKQKAESKTPLYLSAQTHLDSLSSRSCKSMQETSANSVFQSRLVPTKQVSKEASLDSSNSSRNEFGVQAKEADSTLLLGCDDTSLKKVSTEEKAGSSLLSFFKRTTNVQTSNQEQPNSNDLDKSDCKNLFSETFCRDEISGYGYFPFSSENKRDMIRPLSVKCEASDRLFEFSEYFRRENSSVGKKEENFVKTVSEDDDLSDSQVDRELSRLSLAAYAKSVNFPVTSNQESSLYHSVSDIKRKVRGSIRSSNEGQSIKCPNGGDHPSNQVIVISDSSDEEKSVAEKEETKNKNENTCAEPSLTSSSTSDSDTKKNSNSPGSHMLLDDCDSQYFEFETEAEVYSAWQDTQAYAVETTQEYKQDRVSPAPQTSYSDDCLNNDLNDWGYDVQYFSDDTMEEAASSIEKQTEDASCQKEADDAKEVTSSTLEESTGKEGAKGQLEKCADKDTAKGFTLDSKLPEPTASTSPISLASKLALKKNSTSPQKTMAKCKSAPAVQRSPKKHPVVKTAKNKTPLQGTTECSQPGRSLPAVVPPKKVRQSPAPTSTAEKLGLKKGPRKAFDLSQPSLESLAKLRSHGKAAGRIGVTQKKRTKQIEAQRLSVKHNKKLLACQDRQYLRAKRSVKNSAGSSGIRNKVAKKCAKPVEQKPQSFEVGVIKESVENQRERKREETACPSASERKFESLSVEEVANASKMPCSSDWNSKWESNSVVVPPVPMDSSLSSTAIEDYKDESSGKGCTVLPECEMRTSKQNGCKSDESSDEGDDNLFLTQLDPVDMELCSQEESFQDAAIDSKTPEEMDVDESLQQNELSAVVKCKDKDCMEQVEKSGEYCSKHPTTSPGTDHVFAKPSLPPKIKKPSTTKIFSTASSSRNAAFSKDLEDVRKLPPPSRSKVDAAKQVVVRPPLYPKPAPSGNPTCRPSSFSNLPQPLSSNNVLQSQNKHYDNASNISRRPGRETYSSFLGTQQRDYSIFVNQVLKWTYEMFANFIYFGTPNDLLHTIVASVPVKFQGYNEYFNTFFPLMMLNAFETLAQEWVENQKVREKGYCFYLENFSADMNTAHFTAHLRESDLARQLHPKEDDLILLKVHKEKDTFGEESGMEYHTVNHVGLVTRFSRASGCANRQKEQQTACHLTVQTRGNLSFFIHKQVKCVVVGSLVTTHRKFKALLLLSRSPLARPIINPSYNDFCPRDLCVASGSVVSYKNEYNEDQKRAIETAYAMVKQHPGLPKICLIHGPPGTGKSKTIVGLLSRVLRENTRSEKTAREKNSKIKPNRFLVCAPSNAAVDELMKKIIIAFKEKCQNKQEPLGNCGDIKLVRLGAEKSINNEVRGFSLDKQVEHRMKRKPGDCDQDIQKKKEALDQKLDMLSRERAMHRCEKRESQMLNDEIGRLAKERQQLASQLKEVRVHTQKVQADIILESDIICCTLSTSGWSLLESAFSRQGLDPFSCVIVDEAGQSCEVETLIPLIHRCNKLVLVGDPKQLPPTVKSIKAQQYGYDQSLMARLQRHLEEQVQQNMLHSLPVVQLTVQYRMHPDICLFPSNYVYGRTLKTAKAIEENRCSSEWPFQPYLIFDVADGREERDNDSYSNPQEVKLVMELVRTIKEKRKDLGLRRIGIITPYSAQKKKIQEQLDSVFKNNSPGEVDTVDAFQGREKDCIIVSCVRANSSEGSTLPYVQANSTKGSIGFLSSLQRLNVTITRARYSLFILGRLQTLMEDKNWNHLIQDAQKRGAIIRTTEKNYKKEALRILKLRPPVQAPAKGGMMTSPVVQAGSSSGKRNSRRGSAPAPSGAAALGAVPEKPRDPRLASLASRTEAKGKEQPLKGSHRSAQSNPGSTAQQGLAVCSAARDQVCRTENAKKAQQTAGQCNVLPPAPHTAQHEGDRRAAVSKSSSRAPSKGGQSSSSEWSKDSRGLSRRPSQESPENTESSSAKRRKFFH</sequence>
<keyword evidence="1" id="KW-0175">Coiled coil</keyword>
<dbReference type="PANTHER" id="PTHR10887">
    <property type="entry name" value="DNA2/NAM7 HELICASE FAMILY"/>
    <property type="match status" value="1"/>
</dbReference>